<proteinExistence type="predicted"/>
<dbReference type="EMBL" id="CP001699">
    <property type="protein sequence ID" value="ACU59598.1"/>
    <property type="molecule type" value="Genomic_DNA"/>
</dbReference>
<organism evidence="3 4">
    <name type="scientific">Chitinophaga pinensis (strain ATCC 43595 / DSM 2588 / LMG 13176 / NBRC 15968 / NCIMB 11800 / UQM 2034)</name>
    <dbReference type="NCBI Taxonomy" id="485918"/>
    <lineage>
        <taxon>Bacteria</taxon>
        <taxon>Pseudomonadati</taxon>
        <taxon>Bacteroidota</taxon>
        <taxon>Chitinophagia</taxon>
        <taxon>Chitinophagales</taxon>
        <taxon>Chitinophagaceae</taxon>
        <taxon>Chitinophaga</taxon>
    </lineage>
</organism>
<sequence>MKQILWIVALLAAPATYAQTGQFIKDSRHQCLIWDEDYSPKDSVTWTGSCKNGHASGTGILTWYQDNKTVGAYTGIMADGKPNGQGTYVIPGYATLKGTFADGVLHGKGAAYFENGGKTIGNFVKGNFLNLDDKYLALLKKYDISQDSTDIYVNDNGAGKLFYYTLVPQGKINAVLILFPSTGETAENVISCNKALMQQAWNNHILTVVVSANYNKGLETDQPALTFFEAVFKDLIIRFKAPKDKFILSGLSLGGENALQYTEMSRNQKYNTLIKPLATIGIDPPVDMADLYYNAQKQIPLYEKEGAALSESKKLALTEAHFLMDYFHIQYGGSPDEFPEKYIAASQFSRNQEDGGNAKYLVDVPVRLYCDPDIVWQLKNKARDYYTMNAANLSAMANFLMQHGSTKVEFIPAVGKGFRVDGTRHPHSWSIVDADDCIRWILQLAK</sequence>
<evidence type="ECO:0000313" key="4">
    <source>
        <dbReference type="Proteomes" id="UP000002215"/>
    </source>
</evidence>
<name>A0A979GQ12_CHIPD</name>
<evidence type="ECO:0008006" key="5">
    <source>
        <dbReference type="Google" id="ProtNLM"/>
    </source>
</evidence>
<dbReference type="SUPFAM" id="SSF53474">
    <property type="entry name" value="alpha/beta-Hydrolases"/>
    <property type="match status" value="1"/>
</dbReference>
<accession>A0A979GQ12</accession>
<dbReference type="PANTHER" id="PTHR43215">
    <property type="entry name" value="RADIAL SPOKE HEAD 1 HOMOLOG"/>
    <property type="match status" value="1"/>
</dbReference>
<keyword evidence="1" id="KW-0677">Repeat</keyword>
<dbReference type="RefSeq" id="WP_012789774.1">
    <property type="nucleotide sequence ID" value="NC_013132.1"/>
</dbReference>
<dbReference type="AlphaFoldDB" id="A0A979GQ12"/>
<keyword evidence="2" id="KW-0732">Signal</keyword>
<dbReference type="Proteomes" id="UP000002215">
    <property type="component" value="Chromosome"/>
</dbReference>
<dbReference type="OrthoDB" id="1095982at2"/>
<feature type="chain" id="PRO_5037791234" description="MORN repeat protein" evidence="2">
    <location>
        <begin position="19"/>
        <end position="446"/>
    </location>
</feature>
<dbReference type="Pfam" id="PF02493">
    <property type="entry name" value="MORN"/>
    <property type="match status" value="2"/>
</dbReference>
<dbReference type="InterPro" id="IPR003409">
    <property type="entry name" value="MORN"/>
</dbReference>
<evidence type="ECO:0000313" key="3">
    <source>
        <dbReference type="EMBL" id="ACU59598.1"/>
    </source>
</evidence>
<evidence type="ECO:0000256" key="2">
    <source>
        <dbReference type="SAM" id="SignalP"/>
    </source>
</evidence>
<dbReference type="Gene3D" id="2.20.110.10">
    <property type="entry name" value="Histone H3 K4-specific methyltransferase SET7/9 N-terminal domain"/>
    <property type="match status" value="1"/>
</dbReference>
<reference evidence="3 4" key="2">
    <citation type="journal article" date="2010" name="Stand. Genomic Sci.">
        <title>Complete genome sequence of Chitinophaga pinensis type strain (UQM 2034).</title>
        <authorList>
            <person name="Glavina Del Rio T."/>
            <person name="Abt B."/>
            <person name="Spring S."/>
            <person name="Lapidus A."/>
            <person name="Nolan M."/>
            <person name="Tice H."/>
            <person name="Copeland A."/>
            <person name="Cheng J.F."/>
            <person name="Chen F."/>
            <person name="Bruce D."/>
            <person name="Goodwin L."/>
            <person name="Pitluck S."/>
            <person name="Ivanova N."/>
            <person name="Mavromatis K."/>
            <person name="Mikhailova N."/>
            <person name="Pati A."/>
            <person name="Chen A."/>
            <person name="Palaniappan K."/>
            <person name="Land M."/>
            <person name="Hauser L."/>
            <person name="Chang Y.J."/>
            <person name="Jeffries C.D."/>
            <person name="Chain P."/>
            <person name="Saunders E."/>
            <person name="Detter J.C."/>
            <person name="Brettin T."/>
            <person name="Rohde M."/>
            <person name="Goker M."/>
            <person name="Bristow J."/>
            <person name="Eisen J.A."/>
            <person name="Markowitz V."/>
            <person name="Hugenholtz P."/>
            <person name="Kyrpides N.C."/>
            <person name="Klenk H.P."/>
            <person name="Lucas S."/>
        </authorList>
    </citation>
    <scope>NUCLEOTIDE SEQUENCE [LARGE SCALE GENOMIC DNA]</scope>
    <source>
        <strain evidence="4">ATCC 43595 / DSM 2588 / LMG 13176 / NBRC 15968 / NCIMB 11800 / UQM 2034</strain>
    </source>
</reference>
<dbReference type="KEGG" id="cpi:Cpin_2105"/>
<reference evidence="4" key="1">
    <citation type="submission" date="2009-08" db="EMBL/GenBank/DDBJ databases">
        <title>The complete genome of Chitinophaga pinensis DSM 2588.</title>
        <authorList>
            <consortium name="US DOE Joint Genome Institute (JGI-PGF)"/>
            <person name="Lucas S."/>
            <person name="Copeland A."/>
            <person name="Lapidus A."/>
            <person name="Glavina del Rio T."/>
            <person name="Dalin E."/>
            <person name="Tice H."/>
            <person name="Bruce D."/>
            <person name="Goodwin L."/>
            <person name="Pitluck S."/>
            <person name="Kyrpides N."/>
            <person name="Mavromatis K."/>
            <person name="Ivanova N."/>
            <person name="Mikhailova N."/>
            <person name="Sims D."/>
            <person name="Meinche L."/>
            <person name="Brettin T."/>
            <person name="Detter J.C."/>
            <person name="Han C."/>
            <person name="Larimer F."/>
            <person name="Land M."/>
            <person name="Hauser L."/>
            <person name="Markowitz V."/>
            <person name="Cheng J.-F."/>
            <person name="Hugenholtz P."/>
            <person name="Woyke T."/>
            <person name="Wu D."/>
            <person name="Spring S."/>
            <person name="Klenk H.-P."/>
            <person name="Eisen J.A."/>
        </authorList>
    </citation>
    <scope>NUCLEOTIDE SEQUENCE [LARGE SCALE GENOMIC DNA]</scope>
    <source>
        <strain evidence="4">ATCC 43595 / DSM 2588 / LMG 13176 / NBRC 15968 / NCIMB 11800 / UQM 2034</strain>
    </source>
</reference>
<protein>
    <recommendedName>
        <fullName evidence="5">MORN repeat protein</fullName>
    </recommendedName>
</protein>
<dbReference type="SUPFAM" id="SSF82185">
    <property type="entry name" value="Histone H3 K4-specific methyltransferase SET7/9 N-terminal domain"/>
    <property type="match status" value="1"/>
</dbReference>
<gene>
    <name evidence="3" type="ordered locus">Cpin_2105</name>
</gene>
<dbReference type="InterPro" id="IPR029058">
    <property type="entry name" value="AB_hydrolase_fold"/>
</dbReference>
<dbReference type="PANTHER" id="PTHR43215:SF14">
    <property type="entry name" value="RADIAL SPOKE HEAD 1 HOMOLOG"/>
    <property type="match status" value="1"/>
</dbReference>
<feature type="signal peptide" evidence="2">
    <location>
        <begin position="1"/>
        <end position="18"/>
    </location>
</feature>
<evidence type="ECO:0000256" key="1">
    <source>
        <dbReference type="ARBA" id="ARBA00022737"/>
    </source>
</evidence>